<dbReference type="AlphaFoldDB" id="A0AA37WU24"/>
<accession>A0AA37WU24</accession>
<gene>
    <name evidence="2" type="ORF">GCM10007890_47890</name>
</gene>
<evidence type="ECO:0000256" key="1">
    <source>
        <dbReference type="SAM" id="MobiDB-lite"/>
    </source>
</evidence>
<name>A0AA37WU24_9HYPH</name>
<comment type="caution">
    <text evidence="2">The sequence shown here is derived from an EMBL/GenBank/DDBJ whole genome shotgun (WGS) entry which is preliminary data.</text>
</comment>
<organism evidence="2 3">
    <name type="scientific">Methylobacterium tardum</name>
    <dbReference type="NCBI Taxonomy" id="374432"/>
    <lineage>
        <taxon>Bacteria</taxon>
        <taxon>Pseudomonadati</taxon>
        <taxon>Pseudomonadota</taxon>
        <taxon>Alphaproteobacteria</taxon>
        <taxon>Hyphomicrobiales</taxon>
        <taxon>Methylobacteriaceae</taxon>
        <taxon>Methylobacterium</taxon>
    </lineage>
</organism>
<dbReference type="EMBL" id="BSPL01000023">
    <property type="protein sequence ID" value="GLS72774.1"/>
    <property type="molecule type" value="Genomic_DNA"/>
</dbReference>
<evidence type="ECO:0000313" key="2">
    <source>
        <dbReference type="EMBL" id="GLS72774.1"/>
    </source>
</evidence>
<reference evidence="3" key="1">
    <citation type="journal article" date="2019" name="Int. J. Syst. Evol. Microbiol.">
        <title>The Global Catalogue of Microorganisms (GCM) 10K type strain sequencing project: providing services to taxonomists for standard genome sequencing and annotation.</title>
        <authorList>
            <consortium name="The Broad Institute Genomics Platform"/>
            <consortium name="The Broad Institute Genome Sequencing Center for Infectious Disease"/>
            <person name="Wu L."/>
            <person name="Ma J."/>
        </authorList>
    </citation>
    <scope>NUCLEOTIDE SEQUENCE [LARGE SCALE GENOMIC DNA]</scope>
    <source>
        <strain evidence="3">NBRC 103632</strain>
    </source>
</reference>
<sequence>MQTQHGLAGANTEASLRFHRFHERLNRSLKTQVIGLGMLKDAIDKGETRDGIKEILYAQNDLWGGMPDWGRPQELIDEGRLDIGRAGVVRGFSAFDLFLDNLSAELESYGRFRGAKPKPKGRLPARQGGDGTDDGAAAAEAGLTRYYERIGADLDGVKFLLPLYVYFRVARNCIAHRDAIASGAAEDLSRGDGIRDALEAWPDHTDDMRVPEILPLKEGAEILFTHRQALSNSSILRLIAMDVNEKALTILGVEGVVYAAAKRLLSIPSANDPEIRRSMPATINYILSDRYRVRNVDSLGASRILSSLGMSKRCERRFQSLVGPAGIGGG</sequence>
<keyword evidence="3" id="KW-1185">Reference proteome</keyword>
<evidence type="ECO:0000313" key="3">
    <source>
        <dbReference type="Proteomes" id="UP001157440"/>
    </source>
</evidence>
<feature type="region of interest" description="Disordered" evidence="1">
    <location>
        <begin position="115"/>
        <end position="134"/>
    </location>
</feature>
<dbReference type="Proteomes" id="UP001157440">
    <property type="component" value="Unassembled WGS sequence"/>
</dbReference>
<proteinExistence type="predicted"/>
<protein>
    <submittedName>
        <fullName evidence="2">Uncharacterized protein</fullName>
    </submittedName>
</protein>